<dbReference type="GO" id="GO:0031415">
    <property type="term" value="C:NatA complex"/>
    <property type="evidence" value="ECO:0007669"/>
    <property type="project" value="TreeGrafter"/>
</dbReference>
<dbReference type="SUPFAM" id="SSF48452">
    <property type="entry name" value="TPR-like"/>
    <property type="match status" value="2"/>
</dbReference>
<evidence type="ECO:0000256" key="3">
    <source>
        <dbReference type="SAM" id="MobiDB-lite"/>
    </source>
</evidence>
<dbReference type="InterPro" id="IPR021183">
    <property type="entry name" value="NatA_aux_su"/>
</dbReference>
<dbReference type="InterPro" id="IPR011990">
    <property type="entry name" value="TPR-like_helical_dom_sf"/>
</dbReference>
<dbReference type="PANTHER" id="PTHR22767:SF2">
    <property type="entry name" value="N(ALPHA)-ACETYLTRANSFERASE 15_16, ISOFORM A"/>
    <property type="match status" value="1"/>
</dbReference>
<dbReference type="OMA" id="MEMRADY"/>
<dbReference type="InParanoid" id="A0A4V1M4G1"/>
<dbReference type="Proteomes" id="UP000289152">
    <property type="component" value="Unassembled WGS sequence"/>
</dbReference>
<dbReference type="AlphaFoldDB" id="A0A4V1M4G1"/>
<keyword evidence="1" id="KW-0677">Repeat</keyword>
<sequence length="861" mass="98015">MSTVPKHRQLPDKESKLFKELIAQYEVKQYKKCIKAADTILKKLPNHGETLALKALSLHSSLPMPPTVASLPKQEEAEAMARTAVKKDITSHITWHVLGILAKNRKDWEEASRAFAMARKQDSENVPVLRDIMSLYMHTRQYPAAVAARHHYLLMRPQIRSSWLGLMIAHDLNGDIEEALQVYDGYVSMVYKEGMSPSEHSQVCLYVVRLCMEAGLDVQGLDRLEKAFRDGVVSPRGEATKLKAEMLLRLGKKEEAEESWRVLLEQNSDSHDNYKGFLRTRGLSISPTLDDTSREKVAEILAGFAQSYPRSSAPKRMQLDVLQGDAFRSFARPYIITGLERGIPSLFVDVKGVYEDVAKMQAVGELVADIVQQLEKESSLEEDTTEPPTTLLWAYYYFALHLSHPLHPEPNHSRSLELLEIALKHTPTLPELYMAKAIVLKRSGDPLTAAYAMEEARSLDLQDRFLNSKAAKYWYRAGQIQKAEELLALFSKKGAPVVTDQTDLQCLWMMQEEGDAYRRTGNLALALKRYQSVFTTFTDYDDDQFDFHTYCMRRMTLSSYKSLIKYEDQLRSHPAYIKSAREAIEIYMRISDDPSLTEEHLTPEEEAERKKAAKKAQKAEQKARKAAAATSDGKKEDQPIPDDDPTGEKLLKTETPLEDALKIWKPLEKFGNERIEVWTMGYEIYIRKKMWLAALRCLKEAYSIDPEDPTLHKQLYNFKHLSQSTDIPPMIKETISTVLPSLISGDLEDFNKSYLDRHSNSPTHILSAAQALHEIQPTSEEIITILNRLISPDVRINIQVILRALEFLQSAVPDVVEEYRGRCRERFPSAWIFSSLSEQVVRAEQMALSVGSGEEQSKADV</sequence>
<dbReference type="EMBL" id="SDIL01000021">
    <property type="protein sequence ID" value="RXK40247.1"/>
    <property type="molecule type" value="Genomic_DNA"/>
</dbReference>
<evidence type="ECO:0000256" key="2">
    <source>
        <dbReference type="ARBA" id="ARBA00022803"/>
    </source>
</evidence>
<feature type="compositionally biased region" description="Basic and acidic residues" evidence="3">
    <location>
        <begin position="597"/>
        <end position="610"/>
    </location>
</feature>
<reference evidence="4 5" key="1">
    <citation type="submission" date="2016-06" db="EMBL/GenBank/DDBJ databases">
        <title>Evolution of pathogenesis and genome organization in the Tremellales.</title>
        <authorList>
            <person name="Cuomo C."/>
            <person name="Litvintseva A."/>
            <person name="Heitman J."/>
            <person name="Chen Y."/>
            <person name="Sun S."/>
            <person name="Springer D."/>
            <person name="Dromer F."/>
            <person name="Young S."/>
            <person name="Zeng Q."/>
            <person name="Chapman S."/>
            <person name="Gujja S."/>
            <person name="Saif S."/>
            <person name="Birren B."/>
        </authorList>
    </citation>
    <scope>NUCLEOTIDE SEQUENCE [LARGE SCALE GENOMIC DNA]</scope>
    <source>
        <strain evidence="4 5">ATCC 28783</strain>
    </source>
</reference>
<feature type="region of interest" description="Disordered" evidence="3">
    <location>
        <begin position="595"/>
        <end position="651"/>
    </location>
</feature>
<keyword evidence="5" id="KW-1185">Reference proteome</keyword>
<evidence type="ECO:0000256" key="1">
    <source>
        <dbReference type="ARBA" id="ARBA00022737"/>
    </source>
</evidence>
<dbReference type="FunCoup" id="A0A4V1M4G1">
    <property type="interactions" value="532"/>
</dbReference>
<dbReference type="SMART" id="SM00028">
    <property type="entry name" value="TPR"/>
    <property type="match status" value="4"/>
</dbReference>
<dbReference type="Gene3D" id="1.25.40.1040">
    <property type="match status" value="1"/>
</dbReference>
<proteinExistence type="predicted"/>
<keyword evidence="2" id="KW-0802">TPR repeat</keyword>
<dbReference type="InterPro" id="IPR019734">
    <property type="entry name" value="TPR_rpt"/>
</dbReference>
<evidence type="ECO:0000313" key="4">
    <source>
        <dbReference type="EMBL" id="RXK40247.1"/>
    </source>
</evidence>
<dbReference type="VEuPathDB" id="FungiDB:TREMEDRAFT_40475"/>
<dbReference type="PIRSF" id="PIRSF000422">
    <property type="entry name" value="N-terminal-AcTrfase-A_aux_su"/>
    <property type="match status" value="1"/>
</dbReference>
<protein>
    <submittedName>
        <fullName evidence="4">Uncharacterized protein</fullName>
    </submittedName>
</protein>
<dbReference type="Pfam" id="PF12569">
    <property type="entry name" value="NatA_aux_su"/>
    <property type="match status" value="1"/>
</dbReference>
<name>A0A4V1M4G1_TREME</name>
<organism evidence="4 5">
    <name type="scientific">Tremella mesenterica</name>
    <name type="common">Jelly fungus</name>
    <dbReference type="NCBI Taxonomy" id="5217"/>
    <lineage>
        <taxon>Eukaryota</taxon>
        <taxon>Fungi</taxon>
        <taxon>Dikarya</taxon>
        <taxon>Basidiomycota</taxon>
        <taxon>Agaricomycotina</taxon>
        <taxon>Tremellomycetes</taxon>
        <taxon>Tremellales</taxon>
        <taxon>Tremellaceae</taxon>
        <taxon>Tremella</taxon>
    </lineage>
</organism>
<dbReference type="OrthoDB" id="10263032at2759"/>
<dbReference type="Gene3D" id="1.25.40.1010">
    <property type="match status" value="1"/>
</dbReference>
<gene>
    <name evidence="4" type="ORF">M231_02521</name>
</gene>
<evidence type="ECO:0000313" key="5">
    <source>
        <dbReference type="Proteomes" id="UP000289152"/>
    </source>
</evidence>
<dbReference type="PANTHER" id="PTHR22767">
    <property type="entry name" value="N-TERMINAL ACETYLTRANSFERASE-RELATED"/>
    <property type="match status" value="1"/>
</dbReference>
<dbReference type="STRING" id="5217.A0A4V1M4G1"/>
<comment type="caution">
    <text evidence="4">The sequence shown here is derived from an EMBL/GenBank/DDBJ whole genome shotgun (WGS) entry which is preliminary data.</text>
</comment>
<accession>A0A4V1M4G1</accession>